<protein>
    <submittedName>
        <fullName evidence="1">Uncharacterized protein</fullName>
    </submittedName>
</protein>
<dbReference type="AlphaFoldDB" id="A0A9J6EGJ5"/>
<reference evidence="1" key="2">
    <citation type="submission" date="2021-09" db="EMBL/GenBank/DDBJ databases">
        <authorList>
            <person name="Jia N."/>
            <person name="Wang J."/>
            <person name="Shi W."/>
            <person name="Du L."/>
            <person name="Sun Y."/>
            <person name="Zhan W."/>
            <person name="Jiang J."/>
            <person name="Wang Q."/>
            <person name="Zhang B."/>
            <person name="Ji P."/>
            <person name="Sakyi L.B."/>
            <person name="Cui X."/>
            <person name="Yuan T."/>
            <person name="Jiang B."/>
            <person name="Yang W."/>
            <person name="Lam T.T.-Y."/>
            <person name="Chang Q."/>
            <person name="Ding S."/>
            <person name="Wang X."/>
            <person name="Zhu J."/>
            <person name="Ruan X."/>
            <person name="Zhao L."/>
            <person name="Wei J."/>
            <person name="Que T."/>
            <person name="Du C."/>
            <person name="Cheng J."/>
            <person name="Dai P."/>
            <person name="Han X."/>
            <person name="Huang E."/>
            <person name="Gao Y."/>
            <person name="Liu J."/>
            <person name="Shao H."/>
            <person name="Ye R."/>
            <person name="Li L."/>
            <person name="Wei W."/>
            <person name="Wang X."/>
            <person name="Wang C."/>
            <person name="Huo Q."/>
            <person name="Li W."/>
            <person name="Guo W."/>
            <person name="Chen H."/>
            <person name="Chen S."/>
            <person name="Zhou L."/>
            <person name="Zhou L."/>
            <person name="Ni X."/>
            <person name="Tian J."/>
            <person name="Zhou Y."/>
            <person name="Sheng Y."/>
            <person name="Liu T."/>
            <person name="Pan Y."/>
            <person name="Xia L."/>
            <person name="Li J."/>
            <person name="Zhao F."/>
            <person name="Cao W."/>
        </authorList>
    </citation>
    <scope>NUCLEOTIDE SEQUENCE</scope>
    <source>
        <strain evidence="1">Rmic-2018</strain>
        <tissue evidence="1">Larvae</tissue>
    </source>
</reference>
<sequence>MSPTFGLAGMIGSRGREPAMHYGGGCRLSFRMQIGDAAIGRRTTTLLASLSWRLQAGVSCGPNDDENGRVCKAYVSVIGCGCGEDAILATPKPRVNQKTPYVLSQWSSGPHEHNGVKYRFMVMDTTGEDLLKVLDQQGKTF</sequence>
<reference evidence="1" key="1">
    <citation type="journal article" date="2020" name="Cell">
        <title>Large-Scale Comparative Analyses of Tick Genomes Elucidate Their Genetic Diversity and Vector Capacities.</title>
        <authorList>
            <consortium name="Tick Genome and Microbiome Consortium (TIGMIC)"/>
            <person name="Jia N."/>
            <person name="Wang J."/>
            <person name="Shi W."/>
            <person name="Du L."/>
            <person name="Sun Y."/>
            <person name="Zhan W."/>
            <person name="Jiang J.F."/>
            <person name="Wang Q."/>
            <person name="Zhang B."/>
            <person name="Ji P."/>
            <person name="Bell-Sakyi L."/>
            <person name="Cui X.M."/>
            <person name="Yuan T.T."/>
            <person name="Jiang B.G."/>
            <person name="Yang W.F."/>
            <person name="Lam T.T."/>
            <person name="Chang Q.C."/>
            <person name="Ding S.J."/>
            <person name="Wang X.J."/>
            <person name="Zhu J.G."/>
            <person name="Ruan X.D."/>
            <person name="Zhao L."/>
            <person name="Wei J.T."/>
            <person name="Ye R.Z."/>
            <person name="Que T.C."/>
            <person name="Du C.H."/>
            <person name="Zhou Y.H."/>
            <person name="Cheng J.X."/>
            <person name="Dai P.F."/>
            <person name="Guo W.B."/>
            <person name="Han X.H."/>
            <person name="Huang E.J."/>
            <person name="Li L.F."/>
            <person name="Wei W."/>
            <person name="Gao Y.C."/>
            <person name="Liu J.Z."/>
            <person name="Shao H.Z."/>
            <person name="Wang X."/>
            <person name="Wang C.C."/>
            <person name="Yang T.C."/>
            <person name="Huo Q.B."/>
            <person name="Li W."/>
            <person name="Chen H.Y."/>
            <person name="Chen S.E."/>
            <person name="Zhou L.G."/>
            <person name="Ni X.B."/>
            <person name="Tian J.H."/>
            <person name="Sheng Y."/>
            <person name="Liu T."/>
            <person name="Pan Y.S."/>
            <person name="Xia L.Y."/>
            <person name="Li J."/>
            <person name="Zhao F."/>
            <person name="Cao W.C."/>
        </authorList>
    </citation>
    <scope>NUCLEOTIDE SEQUENCE</scope>
    <source>
        <strain evidence="1">Rmic-2018</strain>
    </source>
</reference>
<proteinExistence type="predicted"/>
<name>A0A9J6EGJ5_RHIMP</name>
<dbReference type="Gene3D" id="1.10.510.10">
    <property type="entry name" value="Transferase(Phosphotransferase) domain 1"/>
    <property type="match status" value="1"/>
</dbReference>
<accession>A0A9J6EGJ5</accession>
<evidence type="ECO:0000313" key="1">
    <source>
        <dbReference type="EMBL" id="KAH8033359.1"/>
    </source>
</evidence>
<evidence type="ECO:0000313" key="2">
    <source>
        <dbReference type="Proteomes" id="UP000821866"/>
    </source>
</evidence>
<gene>
    <name evidence="1" type="ORF">HPB51_011427</name>
</gene>
<dbReference type="EMBL" id="JABSTU010000004">
    <property type="protein sequence ID" value="KAH8033359.1"/>
    <property type="molecule type" value="Genomic_DNA"/>
</dbReference>
<keyword evidence="2" id="KW-1185">Reference proteome</keyword>
<comment type="caution">
    <text evidence="1">The sequence shown here is derived from an EMBL/GenBank/DDBJ whole genome shotgun (WGS) entry which is preliminary data.</text>
</comment>
<dbReference type="Proteomes" id="UP000821866">
    <property type="component" value="Chromosome 2"/>
</dbReference>
<organism evidence="1 2">
    <name type="scientific">Rhipicephalus microplus</name>
    <name type="common">Cattle tick</name>
    <name type="synonym">Boophilus microplus</name>
    <dbReference type="NCBI Taxonomy" id="6941"/>
    <lineage>
        <taxon>Eukaryota</taxon>
        <taxon>Metazoa</taxon>
        <taxon>Ecdysozoa</taxon>
        <taxon>Arthropoda</taxon>
        <taxon>Chelicerata</taxon>
        <taxon>Arachnida</taxon>
        <taxon>Acari</taxon>
        <taxon>Parasitiformes</taxon>
        <taxon>Ixodida</taxon>
        <taxon>Ixodoidea</taxon>
        <taxon>Ixodidae</taxon>
        <taxon>Rhipicephalinae</taxon>
        <taxon>Rhipicephalus</taxon>
        <taxon>Boophilus</taxon>
    </lineage>
</organism>